<dbReference type="PANTHER" id="PTHR34858">
    <property type="entry name" value="CYSO-CYSTEINE PEPTIDASE"/>
    <property type="match status" value="1"/>
</dbReference>
<keyword evidence="4" id="KW-0862">Zinc</keyword>
<gene>
    <name evidence="7" type="primary">mec</name>
    <name evidence="7" type="ORF">OJF2_65380</name>
</gene>
<feature type="domain" description="MPN" evidence="6">
    <location>
        <begin position="15"/>
        <end position="143"/>
    </location>
</feature>
<dbReference type="CDD" id="cd08070">
    <property type="entry name" value="MPN_like"/>
    <property type="match status" value="1"/>
</dbReference>
<dbReference type="SUPFAM" id="SSF102712">
    <property type="entry name" value="JAB1/MPN domain"/>
    <property type="match status" value="1"/>
</dbReference>
<evidence type="ECO:0000256" key="5">
    <source>
        <dbReference type="ARBA" id="ARBA00023049"/>
    </source>
</evidence>
<dbReference type="InterPro" id="IPR037518">
    <property type="entry name" value="MPN"/>
</dbReference>
<proteinExistence type="predicted"/>
<dbReference type="GO" id="GO:0008270">
    <property type="term" value="F:zinc ion binding"/>
    <property type="evidence" value="ECO:0007669"/>
    <property type="project" value="TreeGrafter"/>
</dbReference>
<dbReference type="InterPro" id="IPR051929">
    <property type="entry name" value="VirAsm_ModProt"/>
</dbReference>
<dbReference type="RefSeq" id="WP_148597443.1">
    <property type="nucleotide sequence ID" value="NZ_CP042997.1"/>
</dbReference>
<dbReference type="EMBL" id="CP042997">
    <property type="protein sequence ID" value="QEH37942.1"/>
    <property type="molecule type" value="Genomic_DNA"/>
</dbReference>
<reference evidence="7 8" key="1">
    <citation type="submission" date="2019-08" db="EMBL/GenBank/DDBJ databases">
        <title>Deep-cultivation of Planctomycetes and their phenomic and genomic characterization uncovers novel biology.</title>
        <authorList>
            <person name="Wiegand S."/>
            <person name="Jogler M."/>
            <person name="Boedeker C."/>
            <person name="Pinto D."/>
            <person name="Vollmers J."/>
            <person name="Rivas-Marin E."/>
            <person name="Kohn T."/>
            <person name="Peeters S.H."/>
            <person name="Heuer A."/>
            <person name="Rast P."/>
            <person name="Oberbeckmann S."/>
            <person name="Bunk B."/>
            <person name="Jeske O."/>
            <person name="Meyerdierks A."/>
            <person name="Storesund J.E."/>
            <person name="Kallscheuer N."/>
            <person name="Luecker S."/>
            <person name="Lage O.M."/>
            <person name="Pohl T."/>
            <person name="Merkel B.J."/>
            <person name="Hornburger P."/>
            <person name="Mueller R.-W."/>
            <person name="Bruemmer F."/>
            <person name="Labrenz M."/>
            <person name="Spormann A.M."/>
            <person name="Op den Camp H."/>
            <person name="Overmann J."/>
            <person name="Amann R."/>
            <person name="Jetten M.S.M."/>
            <person name="Mascher T."/>
            <person name="Medema M.H."/>
            <person name="Devos D.P."/>
            <person name="Kaster A.-K."/>
            <person name="Ovreas L."/>
            <person name="Rohde M."/>
            <person name="Galperin M.Y."/>
            <person name="Jogler C."/>
        </authorList>
    </citation>
    <scope>NUCLEOTIDE SEQUENCE [LARGE SCALE GENOMIC DNA]</scope>
    <source>
        <strain evidence="7 8">OJF2</strain>
    </source>
</reference>
<accession>A0A5B9WBJ5</accession>
<keyword evidence="1" id="KW-0645">Protease</keyword>
<evidence type="ECO:0000256" key="4">
    <source>
        <dbReference type="ARBA" id="ARBA00022833"/>
    </source>
</evidence>
<dbReference type="GO" id="GO:0004180">
    <property type="term" value="F:carboxypeptidase activity"/>
    <property type="evidence" value="ECO:0007669"/>
    <property type="project" value="UniProtKB-KW"/>
</dbReference>
<dbReference type="Gene3D" id="3.40.140.10">
    <property type="entry name" value="Cytidine Deaminase, domain 2"/>
    <property type="match status" value="1"/>
</dbReference>
<evidence type="ECO:0000313" key="7">
    <source>
        <dbReference type="EMBL" id="QEH37942.1"/>
    </source>
</evidence>
<keyword evidence="3 7" id="KW-0378">Hydrolase</keyword>
<dbReference type="KEGG" id="agv:OJF2_65380"/>
<dbReference type="PROSITE" id="PS50249">
    <property type="entry name" value="MPN"/>
    <property type="match status" value="1"/>
</dbReference>
<evidence type="ECO:0000256" key="3">
    <source>
        <dbReference type="ARBA" id="ARBA00022801"/>
    </source>
</evidence>
<keyword evidence="8" id="KW-1185">Reference proteome</keyword>
<dbReference type="EC" id="3.4.17.-" evidence="7"/>
<organism evidence="7 8">
    <name type="scientific">Aquisphaera giovannonii</name>
    <dbReference type="NCBI Taxonomy" id="406548"/>
    <lineage>
        <taxon>Bacteria</taxon>
        <taxon>Pseudomonadati</taxon>
        <taxon>Planctomycetota</taxon>
        <taxon>Planctomycetia</taxon>
        <taxon>Isosphaerales</taxon>
        <taxon>Isosphaeraceae</taxon>
        <taxon>Aquisphaera</taxon>
    </lineage>
</organism>
<dbReference type="PANTHER" id="PTHR34858:SF1">
    <property type="entry name" value="CYSO-CYSTEINE PEPTIDASE"/>
    <property type="match status" value="1"/>
</dbReference>
<sequence>MSDAEGPAAGATRPLEIPRAHCEAMIAHCRAESPLECCGLLGGRSPRVSAFFALPNVAAQGETRYEADPIAVIEAARTLREEGKEILAIYHSHPRWQAIPSRTDLELNYWGEMPRIIVSLLSEPPEIRAWRLDPESFEELPWTLIESDG</sequence>
<evidence type="ECO:0000256" key="2">
    <source>
        <dbReference type="ARBA" id="ARBA00022723"/>
    </source>
</evidence>
<evidence type="ECO:0000259" key="6">
    <source>
        <dbReference type="PROSITE" id="PS50249"/>
    </source>
</evidence>
<evidence type="ECO:0000313" key="8">
    <source>
        <dbReference type="Proteomes" id="UP000324233"/>
    </source>
</evidence>
<dbReference type="InterPro" id="IPR000555">
    <property type="entry name" value="JAMM/MPN+_dom"/>
</dbReference>
<dbReference type="GO" id="GO:0006508">
    <property type="term" value="P:proteolysis"/>
    <property type="evidence" value="ECO:0007669"/>
    <property type="project" value="UniProtKB-KW"/>
</dbReference>
<keyword evidence="7" id="KW-0121">Carboxypeptidase</keyword>
<evidence type="ECO:0000256" key="1">
    <source>
        <dbReference type="ARBA" id="ARBA00022670"/>
    </source>
</evidence>
<protein>
    <submittedName>
        <fullName evidence="7">CysO-cysteine peptidase</fullName>
        <ecNumber evidence="7">3.4.17.-</ecNumber>
    </submittedName>
</protein>
<name>A0A5B9WBJ5_9BACT</name>
<keyword evidence="2" id="KW-0479">Metal-binding</keyword>
<dbReference type="Pfam" id="PF14464">
    <property type="entry name" value="Prok-JAB"/>
    <property type="match status" value="1"/>
</dbReference>
<keyword evidence="5" id="KW-0482">Metalloprotease</keyword>
<dbReference type="Proteomes" id="UP000324233">
    <property type="component" value="Chromosome"/>
</dbReference>
<dbReference type="SMART" id="SM00232">
    <property type="entry name" value="JAB_MPN"/>
    <property type="match status" value="1"/>
</dbReference>
<dbReference type="GO" id="GO:0008235">
    <property type="term" value="F:metalloexopeptidase activity"/>
    <property type="evidence" value="ECO:0007669"/>
    <property type="project" value="TreeGrafter"/>
</dbReference>
<dbReference type="AlphaFoldDB" id="A0A5B9WBJ5"/>
<dbReference type="InterPro" id="IPR028090">
    <property type="entry name" value="JAB_dom_prok"/>
</dbReference>
<dbReference type="OrthoDB" id="9802958at2"/>